<keyword evidence="3" id="KW-1185">Reference proteome</keyword>
<dbReference type="OMA" id="EQFRETH"/>
<evidence type="ECO:0000256" key="1">
    <source>
        <dbReference type="PROSITE-ProRule" id="PRU00259"/>
    </source>
</evidence>
<dbReference type="InterPro" id="IPR000225">
    <property type="entry name" value="Armadillo"/>
</dbReference>
<name>A0A200QTF4_MACCD</name>
<dbReference type="InterPro" id="IPR016024">
    <property type="entry name" value="ARM-type_fold"/>
</dbReference>
<dbReference type="InParanoid" id="A0A200QTF4"/>
<dbReference type="Gene3D" id="1.25.10.10">
    <property type="entry name" value="Leucine-rich Repeat Variant"/>
    <property type="match status" value="3"/>
</dbReference>
<dbReference type="SMART" id="SM00185">
    <property type="entry name" value="ARM"/>
    <property type="match status" value="6"/>
</dbReference>
<dbReference type="PANTHER" id="PTHR45958:SF12">
    <property type="entry name" value="OS01G0948500 PROTEIN"/>
    <property type="match status" value="1"/>
</dbReference>
<dbReference type="OrthoDB" id="1683831at2759"/>
<sequence length="762" mass="83663">MDTILTRQAVESLETELKRAFTLIKNSNSITSVKQIEEQTQGLGRCLGLLLLGIREVSTEIREEIGALHIEMMNVKFEVGSEKDLEGKEEDEKEKIERIIFDFDDVVLQIKYGNDEELKFALLGLSTIIQNKMIGEEWINEVEMVPILVKRLGSAKQNNRLTILLILRSLASENDENKEKMVDVGSLSILVKSLARNVEESREAVGLLLALSDILAVRRRIGRIKGCIIMLVALLNGDDPLASHDAGKLLNALSSNTQDVLHMAEAGYFKPLVQHLMEGSDMSKILMATAISRMVLTDQSRASLGEEGSIEPLVKMFSSGKLEAKVSALGALQNLSILTENVQRLVSSGIVATLLKLLFSVTSVLMTLREPASAILASIAQSESILVNHYVAQQMLSLLNLSQPTVQCHLLRALNSIVSHPSASRVRAKMKENGAIQLLLPFLTENNTEIRMGALNLLYNLTKDLPGELTEQLGETYLKIIVDIISTSTCESEKAAAFGLLSNLPVTDKKATDILKKAHILPIIISFLDSSTKTSTPMKKWLLESVAGILILFTVPSDKKLQQLSAEQGIIPWLVKLLSIGSPIAKSRAATSLAQLSQNSLSLIKSRTSKWSCVPPSASEYCVVHERYCMIKTSFCLVKAGAISPLVRILEGKERDADEAVLGALATLMQDEIWVKGSNAIAKASGIEALVRVVEVGTLKAQHKALLMLERIFRVEAHRVQYGELARVILIDLAQKGAPTLKSTIAKILVHLELLQMQSSYF</sequence>
<protein>
    <submittedName>
        <fullName evidence="2">Armadillo</fullName>
    </submittedName>
</protein>
<dbReference type="InterPro" id="IPR011989">
    <property type="entry name" value="ARM-like"/>
</dbReference>
<feature type="repeat" description="ARM" evidence="1">
    <location>
        <begin position="308"/>
        <end position="350"/>
    </location>
</feature>
<proteinExistence type="predicted"/>
<dbReference type="PROSITE" id="PS50176">
    <property type="entry name" value="ARM_REPEAT"/>
    <property type="match status" value="1"/>
</dbReference>
<organism evidence="2 3">
    <name type="scientific">Macleaya cordata</name>
    <name type="common">Five-seeded plume-poppy</name>
    <name type="synonym">Bocconia cordata</name>
    <dbReference type="NCBI Taxonomy" id="56857"/>
    <lineage>
        <taxon>Eukaryota</taxon>
        <taxon>Viridiplantae</taxon>
        <taxon>Streptophyta</taxon>
        <taxon>Embryophyta</taxon>
        <taxon>Tracheophyta</taxon>
        <taxon>Spermatophyta</taxon>
        <taxon>Magnoliopsida</taxon>
        <taxon>Ranunculales</taxon>
        <taxon>Papaveraceae</taxon>
        <taxon>Papaveroideae</taxon>
        <taxon>Macleaya</taxon>
    </lineage>
</organism>
<comment type="caution">
    <text evidence="2">The sequence shown here is derived from an EMBL/GenBank/DDBJ whole genome shotgun (WGS) entry which is preliminary data.</text>
</comment>
<evidence type="ECO:0000313" key="2">
    <source>
        <dbReference type="EMBL" id="OVA13746.1"/>
    </source>
</evidence>
<dbReference type="EMBL" id="MVGT01001096">
    <property type="protein sequence ID" value="OVA13746.1"/>
    <property type="molecule type" value="Genomic_DNA"/>
</dbReference>
<reference evidence="2 3" key="1">
    <citation type="journal article" date="2017" name="Mol. Plant">
        <title>The Genome of Medicinal Plant Macleaya cordata Provides New Insights into Benzylisoquinoline Alkaloids Metabolism.</title>
        <authorList>
            <person name="Liu X."/>
            <person name="Liu Y."/>
            <person name="Huang P."/>
            <person name="Ma Y."/>
            <person name="Qing Z."/>
            <person name="Tang Q."/>
            <person name="Cao H."/>
            <person name="Cheng P."/>
            <person name="Zheng Y."/>
            <person name="Yuan Z."/>
            <person name="Zhou Y."/>
            <person name="Liu J."/>
            <person name="Tang Z."/>
            <person name="Zhuo Y."/>
            <person name="Zhang Y."/>
            <person name="Yu L."/>
            <person name="Huang J."/>
            <person name="Yang P."/>
            <person name="Peng Q."/>
            <person name="Zhang J."/>
            <person name="Jiang W."/>
            <person name="Zhang Z."/>
            <person name="Lin K."/>
            <person name="Ro D.K."/>
            <person name="Chen X."/>
            <person name="Xiong X."/>
            <person name="Shang Y."/>
            <person name="Huang S."/>
            <person name="Zeng J."/>
        </authorList>
    </citation>
    <scope>NUCLEOTIDE SEQUENCE [LARGE SCALE GENOMIC DNA]</scope>
    <source>
        <strain evidence="3">cv. BLH2017</strain>
        <tissue evidence="2">Root</tissue>
    </source>
</reference>
<dbReference type="Proteomes" id="UP000195402">
    <property type="component" value="Unassembled WGS sequence"/>
</dbReference>
<evidence type="ECO:0000313" key="3">
    <source>
        <dbReference type="Proteomes" id="UP000195402"/>
    </source>
</evidence>
<dbReference type="SUPFAM" id="SSF48371">
    <property type="entry name" value="ARM repeat"/>
    <property type="match status" value="2"/>
</dbReference>
<accession>A0A200QTF4</accession>
<dbReference type="InterPro" id="IPR052608">
    <property type="entry name" value="U-box_domain_protein"/>
</dbReference>
<dbReference type="AlphaFoldDB" id="A0A200QTF4"/>
<dbReference type="PANTHER" id="PTHR45958">
    <property type="entry name" value="RING-TYPE E3 UBIQUITIN TRANSFERASE"/>
    <property type="match status" value="1"/>
</dbReference>
<dbReference type="STRING" id="56857.A0A200QTF4"/>
<gene>
    <name evidence="2" type="ORF">BVC80_577g17</name>
</gene>